<dbReference type="AlphaFoldDB" id="A0A4R2L6R6"/>
<accession>A0A4R2L6R6</accession>
<evidence type="ECO:0000256" key="1">
    <source>
        <dbReference type="SAM" id="MobiDB-lite"/>
    </source>
</evidence>
<feature type="region of interest" description="Disordered" evidence="1">
    <location>
        <begin position="36"/>
        <end position="57"/>
    </location>
</feature>
<dbReference type="Proteomes" id="UP000294980">
    <property type="component" value="Unassembled WGS sequence"/>
</dbReference>
<feature type="compositionally biased region" description="Basic residues" evidence="1">
    <location>
        <begin position="39"/>
        <end position="48"/>
    </location>
</feature>
<reference evidence="2 3" key="1">
    <citation type="submission" date="2019-03" db="EMBL/GenBank/DDBJ databases">
        <title>Genomic Encyclopedia of Type Strains, Phase IV (KMG-IV): sequencing the most valuable type-strain genomes for metagenomic binning, comparative biology and taxonomic classification.</title>
        <authorList>
            <person name="Goeker M."/>
        </authorList>
    </citation>
    <scope>NUCLEOTIDE SEQUENCE [LARGE SCALE GENOMIC DNA]</scope>
    <source>
        <strain evidence="2 3">DSM 23344</strain>
    </source>
</reference>
<proteinExistence type="predicted"/>
<name>A0A4R2L6R6_9GAMM</name>
<protein>
    <submittedName>
        <fullName evidence="2">Uncharacterized protein</fullName>
    </submittedName>
</protein>
<evidence type="ECO:0000313" key="3">
    <source>
        <dbReference type="Proteomes" id="UP000294980"/>
    </source>
</evidence>
<gene>
    <name evidence="2" type="ORF">EV688_11152</name>
</gene>
<organism evidence="2 3">
    <name type="scientific">Chromatocurvus halotolerans</name>
    <dbReference type="NCBI Taxonomy" id="1132028"/>
    <lineage>
        <taxon>Bacteria</taxon>
        <taxon>Pseudomonadati</taxon>
        <taxon>Pseudomonadota</taxon>
        <taxon>Gammaproteobacteria</taxon>
        <taxon>Cellvibrionales</taxon>
        <taxon>Halieaceae</taxon>
        <taxon>Chromatocurvus</taxon>
    </lineage>
</organism>
<keyword evidence="3" id="KW-1185">Reference proteome</keyword>
<dbReference type="EMBL" id="SLWX01000011">
    <property type="protein sequence ID" value="TCO74895.1"/>
    <property type="molecule type" value="Genomic_DNA"/>
</dbReference>
<evidence type="ECO:0000313" key="2">
    <source>
        <dbReference type="EMBL" id="TCO74895.1"/>
    </source>
</evidence>
<comment type="caution">
    <text evidence="2">The sequence shown here is derived from an EMBL/GenBank/DDBJ whole genome shotgun (WGS) entry which is preliminary data.</text>
</comment>
<sequence length="57" mass="6539">MFGNSHEPDGFNFLHAGYHSETVNLIRFGTTNACPGLTPRRRRKRRLPGSRQRVLLC</sequence>